<dbReference type="GO" id="GO:0043023">
    <property type="term" value="F:ribosomal large subunit binding"/>
    <property type="evidence" value="ECO:0007669"/>
    <property type="project" value="TreeGrafter"/>
</dbReference>
<dbReference type="EMBL" id="DRTM01000052">
    <property type="protein sequence ID" value="HHE75626.1"/>
    <property type="molecule type" value="Genomic_DNA"/>
</dbReference>
<protein>
    <submittedName>
        <fullName evidence="3">Fibronectin-binding domain-containing protein</fullName>
    </submittedName>
</protein>
<name>A0A7J3T8Q3_9ARCH</name>
<dbReference type="Gene3D" id="2.30.310.10">
    <property type="entry name" value="ibrinogen binding protein from staphylococcus aureus domain"/>
    <property type="match status" value="1"/>
</dbReference>
<dbReference type="Pfam" id="PF05670">
    <property type="entry name" value="NFACT-R_1"/>
    <property type="match status" value="1"/>
</dbReference>
<dbReference type="GO" id="GO:0000049">
    <property type="term" value="F:tRNA binding"/>
    <property type="evidence" value="ECO:0007669"/>
    <property type="project" value="TreeGrafter"/>
</dbReference>
<dbReference type="NCBIfam" id="NF041120">
    <property type="entry name" value="RqcH_arch"/>
    <property type="match status" value="1"/>
</dbReference>
<dbReference type="PANTHER" id="PTHR15239:SF6">
    <property type="entry name" value="RIBOSOME QUALITY CONTROL COMPLEX SUBUNIT NEMF"/>
    <property type="match status" value="1"/>
</dbReference>
<dbReference type="GO" id="GO:1990112">
    <property type="term" value="C:RQC complex"/>
    <property type="evidence" value="ECO:0007669"/>
    <property type="project" value="TreeGrafter"/>
</dbReference>
<feature type="domain" description="NFACT RNA-binding" evidence="2">
    <location>
        <begin position="392"/>
        <end position="502"/>
    </location>
</feature>
<dbReference type="Pfam" id="PF05833">
    <property type="entry name" value="NFACT_N"/>
    <property type="match status" value="1"/>
</dbReference>
<reference evidence="3" key="1">
    <citation type="journal article" date="2020" name="mSystems">
        <title>Genome- and Community-Level Interaction Insights into Carbon Utilization and Element Cycling Functions of Hydrothermarchaeota in Hydrothermal Sediment.</title>
        <authorList>
            <person name="Zhou Z."/>
            <person name="Liu Y."/>
            <person name="Xu W."/>
            <person name="Pan J."/>
            <person name="Luo Z.H."/>
            <person name="Li M."/>
        </authorList>
    </citation>
    <scope>NUCLEOTIDE SEQUENCE [LARGE SCALE GENOMIC DNA]</scope>
    <source>
        <strain evidence="3">HyVt-85</strain>
    </source>
</reference>
<evidence type="ECO:0000259" key="2">
    <source>
        <dbReference type="Pfam" id="PF05670"/>
    </source>
</evidence>
<feature type="coiled-coil region" evidence="1">
    <location>
        <begin position="249"/>
        <end position="317"/>
    </location>
</feature>
<evidence type="ECO:0000313" key="3">
    <source>
        <dbReference type="EMBL" id="HHE75626.1"/>
    </source>
</evidence>
<dbReference type="InterPro" id="IPR051608">
    <property type="entry name" value="RQC_Subunit_NEMF"/>
</dbReference>
<organism evidence="3">
    <name type="scientific">Candidatus Aciduliprofundum boonei</name>
    <dbReference type="NCBI Taxonomy" id="379547"/>
    <lineage>
        <taxon>Archaea</taxon>
        <taxon>Methanobacteriati</taxon>
        <taxon>Thermoplasmatota</taxon>
        <taxon>DHVE2 group</taxon>
        <taxon>Candidatus Aciduliprofundum</taxon>
    </lineage>
</organism>
<gene>
    <name evidence="3" type="ORF">ENL31_00685</name>
</gene>
<dbReference type="InterPro" id="IPR008532">
    <property type="entry name" value="NFACT_RNA-bd"/>
</dbReference>
<dbReference type="Proteomes" id="UP000886130">
    <property type="component" value="Unassembled WGS sequence"/>
</dbReference>
<feature type="coiled-coil region" evidence="1">
    <location>
        <begin position="343"/>
        <end position="380"/>
    </location>
</feature>
<comment type="caution">
    <text evidence="3">The sequence shown here is derived from an EMBL/GenBank/DDBJ whole genome shotgun (WGS) entry which is preliminary data.</text>
</comment>
<evidence type="ECO:0000256" key="1">
    <source>
        <dbReference type="SAM" id="Coils"/>
    </source>
</evidence>
<dbReference type="PANTHER" id="PTHR15239">
    <property type="entry name" value="NUCLEAR EXPORT MEDIATOR FACTOR NEMF"/>
    <property type="match status" value="1"/>
</dbReference>
<sequence>MLSLDIYAWIQENRECVELGFIKKIYQLDESSFLLKIYTDKTRSLYINLRGWIYFDERETPLEPSMFVMFLRKRFGGRRIIKFEQIDFDRIVRFQMDNGYELIFELFSEGNVIVVKNGVIERAYRERVWRHRAVLRGEGYVPPPQRHNPLGEDVCEVVNSSRYDMVRTLALEFNLGRYAEEVCTRAGVDKNKKGVEGDECERIKKAIRSIFNFHGGYVYEDFFSPFPLSGRTPVKIFSTFNDALREYGKKKVNEESEEVLRLRRRMEEQRKLAEEFSKDEEKARKIGDLIYGHFQEIAELLEKARRGEIEYDRKNRKLKVEIEGEEIVLDINKSVGENASKYYEKAKKMKEKAKGALEAIKKSEMEIEALKKKEKRDERKKVLRRRRFWFEKYRWFITSEGILVIAGRDAKTNEEVVKKHLGDKDLYMHADIHGAPSVVIKSEGKEIGEKSIEEAAQFAVSMSKAWNAGFGNLAAYWVYPSQVSKMGESGEYVARGAWVVHGKRNYIHHVPLQLAIGEVEYQGVKMVMCGAVNSVISRTSEYVVIAPGDIDKNVFAKKIAKIFGIPVEEALKLLPPGGIRIMEKKGLKID</sequence>
<accession>A0A7J3T8Q3</accession>
<proteinExistence type="predicted"/>
<keyword evidence="1" id="KW-0175">Coiled coil</keyword>
<dbReference type="GO" id="GO:0072344">
    <property type="term" value="P:rescue of stalled ribosome"/>
    <property type="evidence" value="ECO:0007669"/>
    <property type="project" value="TreeGrafter"/>
</dbReference>
<dbReference type="AlphaFoldDB" id="A0A7J3T8Q3"/>